<dbReference type="OrthoDB" id="9795789at2"/>
<reference evidence="4 5" key="1">
    <citation type="submission" date="2019-02" db="EMBL/GenBank/DDBJ databases">
        <title>Siculibacillus lacustris gen. nov., sp. nov., a new rosette-forming bacterium isolated from a freshwater crater lake (Lake St. Ana, Romania).</title>
        <authorList>
            <person name="Felfoldi T."/>
            <person name="Marton Z."/>
            <person name="Szabo A."/>
            <person name="Mentes A."/>
            <person name="Boka K."/>
            <person name="Marialigeti K."/>
            <person name="Mathe I."/>
            <person name="Koncz M."/>
            <person name="Schumann P."/>
            <person name="Toth E."/>
        </authorList>
    </citation>
    <scope>NUCLEOTIDE SEQUENCE [LARGE SCALE GENOMIC DNA]</scope>
    <source>
        <strain evidence="4 5">SA-279</strain>
    </source>
</reference>
<dbReference type="AlphaFoldDB" id="A0A4Q9VIY1"/>
<dbReference type="Pfam" id="PF00294">
    <property type="entry name" value="PfkB"/>
    <property type="match status" value="1"/>
</dbReference>
<evidence type="ECO:0000313" key="4">
    <source>
        <dbReference type="EMBL" id="TBW35116.1"/>
    </source>
</evidence>
<evidence type="ECO:0000259" key="3">
    <source>
        <dbReference type="Pfam" id="PF00294"/>
    </source>
</evidence>
<proteinExistence type="predicted"/>
<evidence type="ECO:0000256" key="1">
    <source>
        <dbReference type="ARBA" id="ARBA00022679"/>
    </source>
</evidence>
<dbReference type="Gene3D" id="3.40.1190.20">
    <property type="match status" value="1"/>
</dbReference>
<dbReference type="GO" id="GO:0016301">
    <property type="term" value="F:kinase activity"/>
    <property type="evidence" value="ECO:0007669"/>
    <property type="project" value="UniProtKB-KW"/>
</dbReference>
<dbReference type="GO" id="GO:0005829">
    <property type="term" value="C:cytosol"/>
    <property type="evidence" value="ECO:0007669"/>
    <property type="project" value="TreeGrafter"/>
</dbReference>
<keyword evidence="5" id="KW-1185">Reference proteome</keyword>
<dbReference type="PRINTS" id="PR00990">
    <property type="entry name" value="RIBOKINASE"/>
</dbReference>
<dbReference type="PANTHER" id="PTHR10584">
    <property type="entry name" value="SUGAR KINASE"/>
    <property type="match status" value="1"/>
</dbReference>
<comment type="caution">
    <text evidence="4">The sequence shown here is derived from an EMBL/GenBank/DDBJ whole genome shotgun (WGS) entry which is preliminary data.</text>
</comment>
<accession>A0A4Q9VIY1</accession>
<dbReference type="InterPro" id="IPR002139">
    <property type="entry name" value="Ribo/fructo_kinase"/>
</dbReference>
<sequence length="314" mass="32215">MSPMPTVLVAGAAVQDFIYRFDAAPARGTKGRAKDFASIGGGSGANAAVAVVRLGGKGQVLAPLGDDLIGEMIIQGLVKEGVDTSKVLRIPGRASPVCSAIVDGDGERTILTWHPPHVAPPEIDDADALVADVDAVLTDDRYPTIAIPLLEAAKRKGIPGVLDGDRAEGDAPQMLQAASHVVFGTPGLRGTSGISDPIKGLKAMHGVTDAFLAVTLGSGGVLWLDGDVVRRMQSFPVHAVDTLGAGDVFHGSFALALAEGKSEPEALRFASAVSAIKCSRFGGRAGVPNRDEVTGFLIGQPIDPSMGYGVVPAQ</sequence>
<dbReference type="GO" id="GO:0006796">
    <property type="term" value="P:phosphate-containing compound metabolic process"/>
    <property type="evidence" value="ECO:0007669"/>
    <property type="project" value="UniProtKB-ARBA"/>
</dbReference>
<dbReference type="Proteomes" id="UP000292781">
    <property type="component" value="Unassembled WGS sequence"/>
</dbReference>
<organism evidence="4 5">
    <name type="scientific">Siculibacillus lacustris</name>
    <dbReference type="NCBI Taxonomy" id="1549641"/>
    <lineage>
        <taxon>Bacteria</taxon>
        <taxon>Pseudomonadati</taxon>
        <taxon>Pseudomonadota</taxon>
        <taxon>Alphaproteobacteria</taxon>
        <taxon>Hyphomicrobiales</taxon>
        <taxon>Ancalomicrobiaceae</taxon>
        <taxon>Siculibacillus</taxon>
    </lineage>
</organism>
<dbReference type="EMBL" id="SJFN01000028">
    <property type="protein sequence ID" value="TBW35116.1"/>
    <property type="molecule type" value="Genomic_DNA"/>
</dbReference>
<keyword evidence="2 4" id="KW-0418">Kinase</keyword>
<dbReference type="InterPro" id="IPR011611">
    <property type="entry name" value="PfkB_dom"/>
</dbReference>
<dbReference type="InterPro" id="IPR029056">
    <property type="entry name" value="Ribokinase-like"/>
</dbReference>
<keyword evidence="1" id="KW-0808">Transferase</keyword>
<protein>
    <submittedName>
        <fullName evidence="4">Sugar kinase</fullName>
    </submittedName>
</protein>
<gene>
    <name evidence="4" type="ORF">EYW49_16845</name>
</gene>
<dbReference type="PANTHER" id="PTHR10584:SF157">
    <property type="entry name" value="SULFOFRUCTOSE KINASE"/>
    <property type="match status" value="1"/>
</dbReference>
<feature type="domain" description="Carbohydrate kinase PfkB" evidence="3">
    <location>
        <begin position="6"/>
        <end position="289"/>
    </location>
</feature>
<evidence type="ECO:0000256" key="2">
    <source>
        <dbReference type="ARBA" id="ARBA00022777"/>
    </source>
</evidence>
<name>A0A4Q9VIY1_9HYPH</name>
<evidence type="ECO:0000313" key="5">
    <source>
        <dbReference type="Proteomes" id="UP000292781"/>
    </source>
</evidence>
<dbReference type="SUPFAM" id="SSF53613">
    <property type="entry name" value="Ribokinase-like"/>
    <property type="match status" value="1"/>
</dbReference>